<feature type="transmembrane region" description="Helical" evidence="7">
    <location>
        <begin position="277"/>
        <end position="306"/>
    </location>
</feature>
<evidence type="ECO:0000256" key="4">
    <source>
        <dbReference type="ARBA" id="ARBA00022989"/>
    </source>
</evidence>
<feature type="transmembrane region" description="Helical" evidence="7">
    <location>
        <begin position="115"/>
        <end position="139"/>
    </location>
</feature>
<feature type="non-terminal residue" evidence="8">
    <location>
        <position position="360"/>
    </location>
</feature>
<keyword evidence="5 7" id="KW-0472">Membrane</keyword>
<keyword evidence="2" id="KW-1003">Cell membrane</keyword>
<evidence type="ECO:0000256" key="6">
    <source>
        <dbReference type="SAM" id="MobiDB-lite"/>
    </source>
</evidence>
<accession>A0A6G4XN91</accession>
<keyword evidence="3 7" id="KW-0812">Transmembrane</keyword>
<name>A0A6G4XN91_9ACTN</name>
<feature type="transmembrane region" description="Helical" evidence="7">
    <location>
        <begin position="90"/>
        <end position="109"/>
    </location>
</feature>
<evidence type="ECO:0000256" key="1">
    <source>
        <dbReference type="ARBA" id="ARBA00004651"/>
    </source>
</evidence>
<feature type="transmembrane region" description="Helical" evidence="7">
    <location>
        <begin position="66"/>
        <end position="83"/>
    </location>
</feature>
<gene>
    <name evidence="8" type="ORF">G6045_25035</name>
</gene>
<evidence type="ECO:0000313" key="8">
    <source>
        <dbReference type="EMBL" id="NGO78898.1"/>
    </source>
</evidence>
<dbReference type="EMBL" id="JAAKZW010000122">
    <property type="protein sequence ID" value="NGO78898.1"/>
    <property type="molecule type" value="Genomic_DNA"/>
</dbReference>
<organism evidence="8 9">
    <name type="scientific">Streptomyces mesophilus</name>
    <dbReference type="NCBI Taxonomy" id="1775132"/>
    <lineage>
        <taxon>Bacteria</taxon>
        <taxon>Bacillati</taxon>
        <taxon>Actinomycetota</taxon>
        <taxon>Actinomycetes</taxon>
        <taxon>Kitasatosporales</taxon>
        <taxon>Streptomycetaceae</taxon>
        <taxon>Streptomyces</taxon>
    </lineage>
</organism>
<feature type="transmembrane region" description="Helical" evidence="7">
    <location>
        <begin position="334"/>
        <end position="356"/>
    </location>
</feature>
<dbReference type="InterPro" id="IPR001851">
    <property type="entry name" value="ABC_transp_permease"/>
</dbReference>
<feature type="region of interest" description="Disordered" evidence="6">
    <location>
        <begin position="1"/>
        <end position="22"/>
    </location>
</feature>
<feature type="transmembrane region" description="Helical" evidence="7">
    <location>
        <begin position="244"/>
        <end position="265"/>
    </location>
</feature>
<feature type="transmembrane region" description="Helical" evidence="7">
    <location>
        <begin position="195"/>
        <end position="214"/>
    </location>
</feature>
<dbReference type="RefSeq" id="WP_165334343.1">
    <property type="nucleotide sequence ID" value="NZ_JAAKZW010000122.1"/>
</dbReference>
<evidence type="ECO:0000256" key="3">
    <source>
        <dbReference type="ARBA" id="ARBA00022692"/>
    </source>
</evidence>
<dbReference type="PANTHER" id="PTHR30482:SF17">
    <property type="entry name" value="ABC TRANSPORTER ATP-BINDING PROTEIN"/>
    <property type="match status" value="1"/>
</dbReference>
<dbReference type="CDD" id="cd06581">
    <property type="entry name" value="TM_PBP1_LivM_like"/>
    <property type="match status" value="1"/>
</dbReference>
<keyword evidence="9" id="KW-1185">Reference proteome</keyword>
<reference evidence="8 9" key="1">
    <citation type="submission" date="2020-02" db="EMBL/GenBank/DDBJ databases">
        <title>Whole-genome analyses of novel actinobacteria.</title>
        <authorList>
            <person name="Sahin N."/>
            <person name="Tokatli A."/>
        </authorList>
    </citation>
    <scope>NUCLEOTIDE SEQUENCE [LARGE SCALE GENOMIC DNA]</scope>
    <source>
        <strain evidence="8 9">YC504</strain>
    </source>
</reference>
<evidence type="ECO:0000313" key="9">
    <source>
        <dbReference type="Proteomes" id="UP000481109"/>
    </source>
</evidence>
<feature type="compositionally biased region" description="Low complexity" evidence="6">
    <location>
        <begin position="1"/>
        <end position="21"/>
    </location>
</feature>
<dbReference type="Pfam" id="PF02653">
    <property type="entry name" value="BPD_transp_2"/>
    <property type="match status" value="1"/>
</dbReference>
<sequence>MTRTAVRTPPAPTDAPTASAAPRRRRLLRRAVPLTALVVLAILPYSTLDLPALLPGPVNSPGSLQLLGVCLVFAGLAATYDLLFGHTGLLSFGHALYVVLGSYTVNIAVTKGEFTLPAALALTVLVGLVVPVLLGALALRVRGIAFAMVTLAMAQVAAIAVASDPGRLTGGEEGLSLLPSAVPDFLAGIDNTANLYWLALAYLVLVAAAIAWLVDSEPGRVWAAIRENEQRVAVLGLHPYRFQLLAFVIASFLAALGGMVHLFLLGGSSPGITTSSFTLGFLLMVVLGGAGTRWGAVVGGVLYAYLDHRLGALGTSEAVAGLPGWLRGPLSEPLFVLGALFIAVVYFLPGGIAGVAGRLR</sequence>
<dbReference type="GO" id="GO:0015658">
    <property type="term" value="F:branched-chain amino acid transmembrane transporter activity"/>
    <property type="evidence" value="ECO:0007669"/>
    <property type="project" value="InterPro"/>
</dbReference>
<dbReference type="AlphaFoldDB" id="A0A6G4XN91"/>
<dbReference type="InterPro" id="IPR043428">
    <property type="entry name" value="LivM-like"/>
</dbReference>
<evidence type="ECO:0000256" key="2">
    <source>
        <dbReference type="ARBA" id="ARBA00022475"/>
    </source>
</evidence>
<dbReference type="Proteomes" id="UP000481109">
    <property type="component" value="Unassembled WGS sequence"/>
</dbReference>
<keyword evidence="4 7" id="KW-1133">Transmembrane helix</keyword>
<comment type="subcellular location">
    <subcellularLocation>
        <location evidence="1">Cell membrane</location>
        <topology evidence="1">Multi-pass membrane protein</topology>
    </subcellularLocation>
</comment>
<evidence type="ECO:0000256" key="5">
    <source>
        <dbReference type="ARBA" id="ARBA00023136"/>
    </source>
</evidence>
<comment type="caution">
    <text evidence="8">The sequence shown here is derived from an EMBL/GenBank/DDBJ whole genome shotgun (WGS) entry which is preliminary data.</text>
</comment>
<dbReference type="PANTHER" id="PTHR30482">
    <property type="entry name" value="HIGH-AFFINITY BRANCHED-CHAIN AMINO ACID TRANSPORT SYSTEM PERMEASE"/>
    <property type="match status" value="1"/>
</dbReference>
<evidence type="ECO:0000256" key="7">
    <source>
        <dbReference type="SAM" id="Phobius"/>
    </source>
</evidence>
<feature type="transmembrane region" description="Helical" evidence="7">
    <location>
        <begin position="27"/>
        <end position="46"/>
    </location>
</feature>
<proteinExistence type="predicted"/>
<protein>
    <submittedName>
        <fullName evidence="8">Branched-chain amino acid ABC transporter permease</fullName>
    </submittedName>
</protein>
<dbReference type="GO" id="GO:0005886">
    <property type="term" value="C:plasma membrane"/>
    <property type="evidence" value="ECO:0007669"/>
    <property type="project" value="UniProtKB-SubCell"/>
</dbReference>